<dbReference type="InterPro" id="IPR000873">
    <property type="entry name" value="AMP-dep_synth/lig_dom"/>
</dbReference>
<dbReference type="InterPro" id="IPR045851">
    <property type="entry name" value="AMP-bd_C_sf"/>
</dbReference>
<evidence type="ECO:0000313" key="4">
    <source>
        <dbReference type="Proteomes" id="UP000520814"/>
    </source>
</evidence>
<evidence type="ECO:0000259" key="2">
    <source>
        <dbReference type="Pfam" id="PF14535"/>
    </source>
</evidence>
<feature type="domain" description="AMP-dependent ligase C-terminal" evidence="2">
    <location>
        <begin position="337"/>
        <end position="422"/>
    </location>
</feature>
<dbReference type="GO" id="GO:0047475">
    <property type="term" value="F:phenylacetate-CoA ligase activity"/>
    <property type="evidence" value="ECO:0007669"/>
    <property type="project" value="UniProtKB-EC"/>
</dbReference>
<reference evidence="3 4" key="1">
    <citation type="submission" date="2020-08" db="EMBL/GenBank/DDBJ databases">
        <title>Genomic Encyclopedia of Type Strains, Phase IV (KMG-IV): sequencing the most valuable type-strain genomes for metagenomic binning, comparative biology and taxonomic classification.</title>
        <authorList>
            <person name="Goeker M."/>
        </authorList>
    </citation>
    <scope>NUCLEOTIDE SEQUENCE [LARGE SCALE GENOMIC DNA]</scope>
    <source>
        <strain evidence="3 4">DSM 23562</strain>
    </source>
</reference>
<keyword evidence="4" id="KW-1185">Reference proteome</keyword>
<accession>A0A7W9SSH0</accession>
<organism evidence="3 4">
    <name type="scientific">Armatimonas rosea</name>
    <dbReference type="NCBI Taxonomy" id="685828"/>
    <lineage>
        <taxon>Bacteria</taxon>
        <taxon>Bacillati</taxon>
        <taxon>Armatimonadota</taxon>
        <taxon>Armatimonadia</taxon>
        <taxon>Armatimonadales</taxon>
        <taxon>Armatimonadaceae</taxon>
        <taxon>Armatimonas</taxon>
    </lineage>
</organism>
<protein>
    <submittedName>
        <fullName evidence="3">Phenylacetate-CoA ligase</fullName>
        <ecNumber evidence="3">6.2.1.30</ecNumber>
    </submittedName>
</protein>
<gene>
    <name evidence="3" type="ORF">HNQ39_003360</name>
</gene>
<dbReference type="AlphaFoldDB" id="A0A7W9SSH0"/>
<dbReference type="InterPro" id="IPR042099">
    <property type="entry name" value="ANL_N_sf"/>
</dbReference>
<proteinExistence type="predicted"/>
<dbReference type="RefSeq" id="WP_221290060.1">
    <property type="nucleotide sequence ID" value="NZ_JACHGW010000003.1"/>
</dbReference>
<dbReference type="Pfam" id="PF00501">
    <property type="entry name" value="AMP-binding"/>
    <property type="match status" value="1"/>
</dbReference>
<dbReference type="Gene3D" id="3.40.50.12780">
    <property type="entry name" value="N-terminal domain of ligase-like"/>
    <property type="match status" value="1"/>
</dbReference>
<dbReference type="SUPFAM" id="SSF56801">
    <property type="entry name" value="Acetyl-CoA synthetase-like"/>
    <property type="match status" value="1"/>
</dbReference>
<evidence type="ECO:0000259" key="1">
    <source>
        <dbReference type="Pfam" id="PF00501"/>
    </source>
</evidence>
<name>A0A7W9SSH0_ARMRO</name>
<dbReference type="PANTHER" id="PTHR43845">
    <property type="entry name" value="BLR5969 PROTEIN"/>
    <property type="match status" value="1"/>
</dbReference>
<feature type="domain" description="AMP-dependent synthetase/ligase" evidence="1">
    <location>
        <begin position="122"/>
        <end position="285"/>
    </location>
</feature>
<evidence type="ECO:0000313" key="3">
    <source>
        <dbReference type="EMBL" id="MBB6051550.1"/>
    </source>
</evidence>
<comment type="caution">
    <text evidence="3">The sequence shown here is derived from an EMBL/GenBank/DDBJ whole genome shotgun (WGS) entry which is preliminary data.</text>
</comment>
<dbReference type="EMBL" id="JACHGW010000003">
    <property type="protein sequence ID" value="MBB6051550.1"/>
    <property type="molecule type" value="Genomic_DNA"/>
</dbReference>
<dbReference type="EC" id="6.2.1.30" evidence="3"/>
<keyword evidence="3" id="KW-0436">Ligase</keyword>
<dbReference type="PANTHER" id="PTHR43845:SF1">
    <property type="entry name" value="BLR5969 PROTEIN"/>
    <property type="match status" value="1"/>
</dbReference>
<dbReference type="Pfam" id="PF14535">
    <property type="entry name" value="AMP-binding_C_2"/>
    <property type="match status" value="1"/>
</dbReference>
<dbReference type="InterPro" id="IPR028154">
    <property type="entry name" value="AMP-dep_Lig_C"/>
</dbReference>
<sequence>MSFPDRAALETEQLAQLNRLLTALVPSNVFYAPKLSAVGLSEGAGSLAEFYEKLPLTTKQQIVDDQRANGPYGTNLTYPIERYTRFCQTSGTSGFTLRWLDTTESWEWMVGSWREVFRAAEVEAHDRIFYAFSFGPFLGFWTAFAAGERLGCLCLPGGGMSSAARLKTILENRVTTLCCTPTYAIRLGEVALEQGIDLASSAVRRIIVAGEPGAGIPATRARIEQLWPGARLWDHHGMTEVGPVSVECPVRPGVLHILESRYLAEVLDPETLQPVAPGQRGELVLTNLGRTGSPLLRYRTGDLVQPSPEAVCACGRCELALEGGILGRTDDMVVVRGVNLYPSAIEAVLRRFDDVGEYRVTLTTINALLEAIVDLEPLPTCTEPEALRLTVEAALRSTFHLRLPTQLVPCGTLPRSEMKAQRWVRT</sequence>
<dbReference type="Proteomes" id="UP000520814">
    <property type="component" value="Unassembled WGS sequence"/>
</dbReference>
<dbReference type="Gene3D" id="3.30.300.30">
    <property type="match status" value="1"/>
</dbReference>